<proteinExistence type="predicted"/>
<reference evidence="2" key="2">
    <citation type="journal article" date="2021" name="PeerJ">
        <title>Extensive microbial diversity within the chicken gut microbiome revealed by metagenomics and culture.</title>
        <authorList>
            <person name="Gilroy R."/>
            <person name="Ravi A."/>
            <person name="Getino M."/>
            <person name="Pursley I."/>
            <person name="Horton D.L."/>
            <person name="Alikhan N.F."/>
            <person name="Baker D."/>
            <person name="Gharbi K."/>
            <person name="Hall N."/>
            <person name="Watson M."/>
            <person name="Adriaenssens E.M."/>
            <person name="Foster-Nyarko E."/>
            <person name="Jarju S."/>
            <person name="Secka A."/>
            <person name="Antonio M."/>
            <person name="Oren A."/>
            <person name="Chaudhuri R.R."/>
            <person name="La Ragione R."/>
            <person name="Hildebrand F."/>
            <person name="Pallen M.J."/>
        </authorList>
    </citation>
    <scope>NUCLEOTIDE SEQUENCE</scope>
    <source>
        <strain evidence="2">13766</strain>
    </source>
</reference>
<dbReference type="AlphaFoldDB" id="A0A9D1G3J6"/>
<sequence>MKKRALLLVATALLLMCLAIPASAENAQYATTELFLEYLDEEGYYYTYKGVDGDGYERLEMAFEGDAFEPDVQLYFTENEDRCSLRVWDVIEYDEPMQPVILGVVNSLNSQYMFAKWTAEEECSVTLAMDVLLRPSDDMSEILIDAVKRMASIADSGYPELAPYAKAD</sequence>
<dbReference type="Proteomes" id="UP000824140">
    <property type="component" value="Unassembled WGS sequence"/>
</dbReference>
<feature type="chain" id="PRO_5039710153" description="YbjN domain-containing protein" evidence="1">
    <location>
        <begin position="25"/>
        <end position="168"/>
    </location>
</feature>
<comment type="caution">
    <text evidence="2">The sequence shown here is derived from an EMBL/GenBank/DDBJ whole genome shotgun (WGS) entry which is preliminary data.</text>
</comment>
<gene>
    <name evidence="2" type="ORF">IAA84_12415</name>
</gene>
<reference evidence="2" key="1">
    <citation type="submission" date="2020-10" db="EMBL/GenBank/DDBJ databases">
        <authorList>
            <person name="Gilroy R."/>
        </authorList>
    </citation>
    <scope>NUCLEOTIDE SEQUENCE</scope>
    <source>
        <strain evidence="2">13766</strain>
    </source>
</reference>
<accession>A0A9D1G3J6</accession>
<evidence type="ECO:0000313" key="3">
    <source>
        <dbReference type="Proteomes" id="UP000824140"/>
    </source>
</evidence>
<protein>
    <recommendedName>
        <fullName evidence="4">YbjN domain-containing protein</fullName>
    </recommendedName>
</protein>
<dbReference type="EMBL" id="DVJN01000235">
    <property type="protein sequence ID" value="HIS93810.1"/>
    <property type="molecule type" value="Genomic_DNA"/>
</dbReference>
<evidence type="ECO:0000256" key="1">
    <source>
        <dbReference type="SAM" id="SignalP"/>
    </source>
</evidence>
<name>A0A9D1G3J6_9FIRM</name>
<evidence type="ECO:0000313" key="2">
    <source>
        <dbReference type="EMBL" id="HIS93810.1"/>
    </source>
</evidence>
<organism evidence="2 3">
    <name type="scientific">Candidatus Alectryocaccomicrobium excrementavium</name>
    <dbReference type="NCBI Taxonomy" id="2840668"/>
    <lineage>
        <taxon>Bacteria</taxon>
        <taxon>Bacillati</taxon>
        <taxon>Bacillota</taxon>
        <taxon>Clostridia</taxon>
        <taxon>Candidatus Alectryocaccomicrobium</taxon>
    </lineage>
</organism>
<keyword evidence="1" id="KW-0732">Signal</keyword>
<evidence type="ECO:0008006" key="4">
    <source>
        <dbReference type="Google" id="ProtNLM"/>
    </source>
</evidence>
<feature type="signal peptide" evidence="1">
    <location>
        <begin position="1"/>
        <end position="24"/>
    </location>
</feature>